<comment type="caution">
    <text evidence="1">The sequence shown here is derived from an EMBL/GenBank/DDBJ whole genome shotgun (WGS) entry which is preliminary data.</text>
</comment>
<dbReference type="EMBL" id="CM042016">
    <property type="protein sequence ID" value="KAI3698730.1"/>
    <property type="molecule type" value="Genomic_DNA"/>
</dbReference>
<gene>
    <name evidence="1" type="ORF">L2E82_42507</name>
</gene>
<proteinExistence type="predicted"/>
<reference evidence="2" key="1">
    <citation type="journal article" date="2022" name="Mol. Ecol. Resour.">
        <title>The genomes of chicory, endive, great burdock and yacon provide insights into Asteraceae palaeo-polyploidization history and plant inulin production.</title>
        <authorList>
            <person name="Fan W."/>
            <person name="Wang S."/>
            <person name="Wang H."/>
            <person name="Wang A."/>
            <person name="Jiang F."/>
            <person name="Liu H."/>
            <person name="Zhao H."/>
            <person name="Xu D."/>
            <person name="Zhang Y."/>
        </authorList>
    </citation>
    <scope>NUCLEOTIDE SEQUENCE [LARGE SCALE GENOMIC DNA]</scope>
    <source>
        <strain evidence="2">cv. Punajuju</strain>
    </source>
</reference>
<evidence type="ECO:0000313" key="2">
    <source>
        <dbReference type="Proteomes" id="UP001055811"/>
    </source>
</evidence>
<evidence type="ECO:0000313" key="1">
    <source>
        <dbReference type="EMBL" id="KAI3698730.1"/>
    </source>
</evidence>
<reference evidence="1 2" key="2">
    <citation type="journal article" date="2022" name="Mol. Ecol. Resour.">
        <title>The genomes of chicory, endive, great burdock and yacon provide insights into Asteraceae paleo-polyploidization history and plant inulin production.</title>
        <authorList>
            <person name="Fan W."/>
            <person name="Wang S."/>
            <person name="Wang H."/>
            <person name="Wang A."/>
            <person name="Jiang F."/>
            <person name="Liu H."/>
            <person name="Zhao H."/>
            <person name="Xu D."/>
            <person name="Zhang Y."/>
        </authorList>
    </citation>
    <scope>NUCLEOTIDE SEQUENCE [LARGE SCALE GENOMIC DNA]</scope>
    <source>
        <strain evidence="2">cv. Punajuju</strain>
        <tissue evidence="1">Leaves</tissue>
    </source>
</reference>
<sequence length="114" mass="12808">MMETKRRRRRKASVLQQLGSNSGLELQNGLDYVLMSTGIIGAFVHGCSLLIFLKFFADLDNSFGSNANNIDKMSQEVLKYTFYFLVVRSAIWASSWAGLYPTFMNSTTKSGFIS</sequence>
<name>A0ACB8ZN19_CICIN</name>
<keyword evidence="2" id="KW-1185">Reference proteome</keyword>
<accession>A0ACB8ZN19</accession>
<protein>
    <submittedName>
        <fullName evidence="1">Uncharacterized protein</fullName>
    </submittedName>
</protein>
<organism evidence="1 2">
    <name type="scientific">Cichorium intybus</name>
    <name type="common">Chicory</name>
    <dbReference type="NCBI Taxonomy" id="13427"/>
    <lineage>
        <taxon>Eukaryota</taxon>
        <taxon>Viridiplantae</taxon>
        <taxon>Streptophyta</taxon>
        <taxon>Embryophyta</taxon>
        <taxon>Tracheophyta</taxon>
        <taxon>Spermatophyta</taxon>
        <taxon>Magnoliopsida</taxon>
        <taxon>eudicotyledons</taxon>
        <taxon>Gunneridae</taxon>
        <taxon>Pentapetalae</taxon>
        <taxon>asterids</taxon>
        <taxon>campanulids</taxon>
        <taxon>Asterales</taxon>
        <taxon>Asteraceae</taxon>
        <taxon>Cichorioideae</taxon>
        <taxon>Cichorieae</taxon>
        <taxon>Cichoriinae</taxon>
        <taxon>Cichorium</taxon>
    </lineage>
</organism>
<dbReference type="Proteomes" id="UP001055811">
    <property type="component" value="Linkage Group LG08"/>
</dbReference>